<dbReference type="STRING" id="1121003.SAMN03080618_02474"/>
<organism evidence="4 5">
    <name type="scientific">Aquamicrobium aerolatum DSM 21857</name>
    <dbReference type="NCBI Taxonomy" id="1121003"/>
    <lineage>
        <taxon>Bacteria</taxon>
        <taxon>Pseudomonadati</taxon>
        <taxon>Pseudomonadota</taxon>
        <taxon>Alphaproteobacteria</taxon>
        <taxon>Hyphomicrobiales</taxon>
        <taxon>Phyllobacteriaceae</taxon>
        <taxon>Aerobium</taxon>
    </lineage>
</organism>
<dbReference type="InterPro" id="IPR023186">
    <property type="entry name" value="IUNH"/>
</dbReference>
<keyword evidence="5" id="KW-1185">Reference proteome</keyword>
<dbReference type="EMBL" id="FORF01000013">
    <property type="protein sequence ID" value="SFJ25850.1"/>
    <property type="molecule type" value="Genomic_DNA"/>
</dbReference>
<dbReference type="InterPro" id="IPR036452">
    <property type="entry name" value="Ribo_hydro-like"/>
</dbReference>
<dbReference type="PANTHER" id="PTHR12304:SF4">
    <property type="entry name" value="URIDINE NUCLEOSIDASE"/>
    <property type="match status" value="1"/>
</dbReference>
<protein>
    <submittedName>
        <fullName evidence="4">Inosine-uridine nucleoside N-ribohydrolase</fullName>
    </submittedName>
</protein>
<dbReference type="PANTHER" id="PTHR12304">
    <property type="entry name" value="INOSINE-URIDINE PREFERRING NUCLEOSIDE HYDROLASE"/>
    <property type="match status" value="1"/>
</dbReference>
<gene>
    <name evidence="4" type="ORF">SAMN03080618_02474</name>
</gene>
<evidence type="ECO:0000256" key="2">
    <source>
        <dbReference type="ARBA" id="ARBA00023295"/>
    </source>
</evidence>
<reference evidence="5" key="1">
    <citation type="submission" date="2016-10" db="EMBL/GenBank/DDBJ databases">
        <authorList>
            <person name="Varghese N."/>
            <person name="Submissions S."/>
        </authorList>
    </citation>
    <scope>NUCLEOTIDE SEQUENCE [LARGE SCALE GENOMIC DNA]</scope>
    <source>
        <strain evidence="5">DSM 21857</strain>
    </source>
</reference>
<dbReference type="Gene3D" id="3.90.245.10">
    <property type="entry name" value="Ribonucleoside hydrolase-like"/>
    <property type="match status" value="1"/>
</dbReference>
<dbReference type="GO" id="GO:0005829">
    <property type="term" value="C:cytosol"/>
    <property type="evidence" value="ECO:0007669"/>
    <property type="project" value="TreeGrafter"/>
</dbReference>
<dbReference type="InterPro" id="IPR001910">
    <property type="entry name" value="Inosine/uridine_hydrolase_dom"/>
</dbReference>
<evidence type="ECO:0000256" key="1">
    <source>
        <dbReference type="ARBA" id="ARBA00022801"/>
    </source>
</evidence>
<evidence type="ECO:0000259" key="3">
    <source>
        <dbReference type="Pfam" id="PF01156"/>
    </source>
</evidence>
<sequence>MHKVIFDTDPGIDDAMALLFLHQHPQVDLVGITTVFGNGTIDTTTHNALYLKDVWNISAPVAKGAGVTLNPQRPAGEPPRMVHGDNALGNVEVPEATLSQPDGRSAHRFIIDMVRADPGEITIIAVGRMTNLALALREDPGIAGLVKQVIIMGGAFTVPGNVTPVAEANIWGDPEAADAVFTAPWKLVVVGLDVTMQTAMSRSHLAGLAARGGRRVELLAAISDFYIDFYSRFVDNAMVIHDSCACVYLVAPELFQTRSGAMRVVTDGIAIGQTIQKPDDRFFPPSPWDNHPSQLACVGIEVKKVLELIDHTLAPQA</sequence>
<dbReference type="AlphaFoldDB" id="A0A1I3PWN1"/>
<dbReference type="CDD" id="cd02650">
    <property type="entry name" value="nuc_hydro_CaPnhB"/>
    <property type="match status" value="1"/>
</dbReference>
<dbReference type="GO" id="GO:0006152">
    <property type="term" value="P:purine nucleoside catabolic process"/>
    <property type="evidence" value="ECO:0007669"/>
    <property type="project" value="TreeGrafter"/>
</dbReference>
<dbReference type="SUPFAM" id="SSF53590">
    <property type="entry name" value="Nucleoside hydrolase"/>
    <property type="match status" value="1"/>
</dbReference>
<dbReference type="Pfam" id="PF01156">
    <property type="entry name" value="IU_nuc_hydro"/>
    <property type="match status" value="1"/>
</dbReference>
<evidence type="ECO:0000313" key="5">
    <source>
        <dbReference type="Proteomes" id="UP000242763"/>
    </source>
</evidence>
<keyword evidence="1 4" id="KW-0378">Hydrolase</keyword>
<feature type="domain" description="Inosine/uridine-preferring nucleoside hydrolase" evidence="3">
    <location>
        <begin position="4"/>
        <end position="306"/>
    </location>
</feature>
<evidence type="ECO:0000313" key="4">
    <source>
        <dbReference type="EMBL" id="SFJ25850.1"/>
    </source>
</evidence>
<dbReference type="GO" id="GO:0008477">
    <property type="term" value="F:purine nucleosidase activity"/>
    <property type="evidence" value="ECO:0007669"/>
    <property type="project" value="TreeGrafter"/>
</dbReference>
<accession>A0A1I3PWN1</accession>
<name>A0A1I3PWN1_9HYPH</name>
<dbReference type="OrthoDB" id="9797882at2"/>
<dbReference type="RefSeq" id="WP_091522744.1">
    <property type="nucleotide sequence ID" value="NZ_FORF01000013.1"/>
</dbReference>
<keyword evidence="2" id="KW-0326">Glycosidase</keyword>
<dbReference type="Proteomes" id="UP000242763">
    <property type="component" value="Unassembled WGS sequence"/>
</dbReference>
<proteinExistence type="predicted"/>